<evidence type="ECO:0000256" key="10">
    <source>
        <dbReference type="SAM" id="MobiDB-lite"/>
    </source>
</evidence>
<dbReference type="InterPro" id="IPR009071">
    <property type="entry name" value="HMG_box_dom"/>
</dbReference>
<dbReference type="PANTHER" id="PTHR16062">
    <property type="entry name" value="SWI/SNF-RELATED"/>
    <property type="match status" value="1"/>
</dbReference>
<evidence type="ECO:0000256" key="2">
    <source>
        <dbReference type="ARBA" id="ARBA00022737"/>
    </source>
</evidence>
<dbReference type="SMART" id="SM00297">
    <property type="entry name" value="BROMO"/>
    <property type="match status" value="6"/>
</dbReference>
<feature type="compositionally biased region" description="Polar residues" evidence="10">
    <location>
        <begin position="898"/>
        <end position="909"/>
    </location>
</feature>
<keyword evidence="7 9" id="KW-0539">Nucleus</keyword>
<dbReference type="Gene3D" id="2.30.30.490">
    <property type="match status" value="2"/>
</dbReference>
<gene>
    <name evidence="14" type="primary">PBRM1</name>
    <name evidence="14" type="ORF">GWK47_007712</name>
</gene>
<feature type="domain" description="Bromo" evidence="11">
    <location>
        <begin position="449"/>
        <end position="519"/>
    </location>
</feature>
<evidence type="ECO:0000256" key="7">
    <source>
        <dbReference type="ARBA" id="ARBA00023242"/>
    </source>
</evidence>
<dbReference type="InterPro" id="IPR036910">
    <property type="entry name" value="HMG_box_dom_sf"/>
</dbReference>
<evidence type="ECO:0000256" key="6">
    <source>
        <dbReference type="ARBA" id="ARBA00023163"/>
    </source>
</evidence>
<comment type="subcellular location">
    <subcellularLocation>
        <location evidence="1">Nucleus</location>
    </subcellularLocation>
</comment>
<dbReference type="SMART" id="SM00439">
    <property type="entry name" value="BAH"/>
    <property type="match status" value="2"/>
</dbReference>
<dbReference type="GO" id="GO:0003682">
    <property type="term" value="F:chromatin binding"/>
    <property type="evidence" value="ECO:0007669"/>
    <property type="project" value="InterPro"/>
</dbReference>
<feature type="region of interest" description="Disordered" evidence="10">
    <location>
        <begin position="898"/>
        <end position="936"/>
    </location>
</feature>
<dbReference type="InterPro" id="IPR036427">
    <property type="entry name" value="Bromodomain-like_sf"/>
</dbReference>
<keyword evidence="6" id="KW-0804">Transcription</keyword>
<proteinExistence type="predicted"/>
<protein>
    <submittedName>
        <fullName evidence="14">Protein polybromo-1</fullName>
    </submittedName>
</protein>
<evidence type="ECO:0000259" key="11">
    <source>
        <dbReference type="PROSITE" id="PS50014"/>
    </source>
</evidence>
<keyword evidence="3" id="KW-0156">Chromatin regulator</keyword>
<feature type="region of interest" description="Disordered" evidence="10">
    <location>
        <begin position="74"/>
        <end position="97"/>
    </location>
</feature>
<evidence type="ECO:0000256" key="3">
    <source>
        <dbReference type="ARBA" id="ARBA00022853"/>
    </source>
</evidence>
<feature type="domain" description="BAH" evidence="13">
    <location>
        <begin position="941"/>
        <end position="1059"/>
    </location>
</feature>
<name>A0A8J4Y1A3_CHIOP</name>
<evidence type="ECO:0000256" key="8">
    <source>
        <dbReference type="PROSITE-ProRule" id="PRU00035"/>
    </source>
</evidence>
<keyword evidence="5 8" id="KW-0103">Bromodomain</keyword>
<organism evidence="14 15">
    <name type="scientific">Chionoecetes opilio</name>
    <name type="common">Atlantic snow crab</name>
    <name type="synonym">Cancer opilio</name>
    <dbReference type="NCBI Taxonomy" id="41210"/>
    <lineage>
        <taxon>Eukaryota</taxon>
        <taxon>Metazoa</taxon>
        <taxon>Ecdysozoa</taxon>
        <taxon>Arthropoda</taxon>
        <taxon>Crustacea</taxon>
        <taxon>Multicrustacea</taxon>
        <taxon>Malacostraca</taxon>
        <taxon>Eumalacostraca</taxon>
        <taxon>Eucarida</taxon>
        <taxon>Decapoda</taxon>
        <taxon>Pleocyemata</taxon>
        <taxon>Brachyura</taxon>
        <taxon>Eubrachyura</taxon>
        <taxon>Majoidea</taxon>
        <taxon>Majidae</taxon>
        <taxon>Chionoecetes</taxon>
    </lineage>
</organism>
<reference evidence="14" key="1">
    <citation type="submission" date="2020-07" db="EMBL/GenBank/DDBJ databases">
        <title>The High-quality genome of the commercially important snow crab, Chionoecetes opilio.</title>
        <authorList>
            <person name="Jeong J.-H."/>
            <person name="Ryu S."/>
        </authorList>
    </citation>
    <scope>NUCLEOTIDE SEQUENCE</scope>
    <source>
        <strain evidence="14">MADBK_172401_WGS</strain>
        <tissue evidence="14">Digestive gland</tissue>
    </source>
</reference>
<dbReference type="PROSITE" id="PS00633">
    <property type="entry name" value="BROMODOMAIN_1"/>
    <property type="match status" value="2"/>
</dbReference>
<dbReference type="GO" id="GO:0006368">
    <property type="term" value="P:transcription elongation by RNA polymerase II"/>
    <property type="evidence" value="ECO:0007669"/>
    <property type="project" value="TreeGrafter"/>
</dbReference>
<dbReference type="GO" id="GO:0016586">
    <property type="term" value="C:RSC-type complex"/>
    <property type="evidence" value="ECO:0007669"/>
    <property type="project" value="InterPro"/>
</dbReference>
<feature type="domain" description="BAH" evidence="13">
    <location>
        <begin position="1137"/>
        <end position="1254"/>
    </location>
</feature>
<evidence type="ECO:0000256" key="1">
    <source>
        <dbReference type="ARBA" id="ARBA00004123"/>
    </source>
</evidence>
<evidence type="ECO:0000313" key="14">
    <source>
        <dbReference type="EMBL" id="KAG0718393.1"/>
    </source>
</evidence>
<feature type="compositionally biased region" description="Basic residues" evidence="10">
    <location>
        <begin position="414"/>
        <end position="425"/>
    </location>
</feature>
<dbReference type="CDD" id="cd04717">
    <property type="entry name" value="BAH_polybromo"/>
    <property type="match status" value="1"/>
</dbReference>
<dbReference type="Gene3D" id="3.30.160.60">
    <property type="entry name" value="Classic Zinc Finger"/>
    <property type="match status" value="1"/>
</dbReference>
<evidence type="ECO:0000256" key="9">
    <source>
        <dbReference type="PROSITE-ProRule" id="PRU00267"/>
    </source>
</evidence>
<dbReference type="PROSITE" id="PS50014">
    <property type="entry name" value="BROMODOMAIN_2"/>
    <property type="match status" value="5"/>
</dbReference>
<dbReference type="PRINTS" id="PR00503">
    <property type="entry name" value="BROMODOMAIN"/>
</dbReference>
<dbReference type="InterPro" id="IPR001025">
    <property type="entry name" value="BAH_dom"/>
</dbReference>
<dbReference type="Pfam" id="PF01426">
    <property type="entry name" value="BAH"/>
    <property type="match status" value="2"/>
</dbReference>
<dbReference type="InterPro" id="IPR018359">
    <property type="entry name" value="Bromodomain_CS"/>
</dbReference>
<feature type="domain" description="HMG box" evidence="12">
    <location>
        <begin position="1350"/>
        <end position="1405"/>
    </location>
</feature>
<keyword evidence="4" id="KW-0805">Transcription regulation</keyword>
<dbReference type="PROSITE" id="PS51038">
    <property type="entry name" value="BAH"/>
    <property type="match status" value="2"/>
</dbReference>
<dbReference type="GO" id="GO:0016514">
    <property type="term" value="C:SWI/SNF complex"/>
    <property type="evidence" value="ECO:0007669"/>
    <property type="project" value="TreeGrafter"/>
</dbReference>
<dbReference type="OrthoDB" id="10009055at2759"/>
<dbReference type="EMBL" id="JACEEZ010016126">
    <property type="protein sequence ID" value="KAG0718393.1"/>
    <property type="molecule type" value="Genomic_DNA"/>
</dbReference>
<feature type="compositionally biased region" description="Acidic residues" evidence="10">
    <location>
        <begin position="276"/>
        <end position="286"/>
    </location>
</feature>
<feature type="domain" description="Bromo" evidence="11">
    <location>
        <begin position="133"/>
        <end position="203"/>
    </location>
</feature>
<dbReference type="Pfam" id="PF00439">
    <property type="entry name" value="Bromodomain"/>
    <property type="match status" value="5"/>
</dbReference>
<evidence type="ECO:0000256" key="4">
    <source>
        <dbReference type="ARBA" id="ARBA00023015"/>
    </source>
</evidence>
<keyword evidence="15" id="KW-1185">Reference proteome</keyword>
<feature type="region of interest" description="Disordered" evidence="10">
    <location>
        <begin position="1413"/>
        <end position="1439"/>
    </location>
</feature>
<keyword evidence="2" id="KW-0677">Repeat</keyword>
<dbReference type="GO" id="GO:0003677">
    <property type="term" value="F:DNA binding"/>
    <property type="evidence" value="ECO:0007669"/>
    <property type="project" value="UniProtKB-UniRule"/>
</dbReference>
<dbReference type="SMART" id="SM00398">
    <property type="entry name" value="HMG"/>
    <property type="match status" value="1"/>
</dbReference>
<dbReference type="InterPro" id="IPR043151">
    <property type="entry name" value="BAH_sf"/>
</dbReference>
<comment type="caution">
    <text evidence="14">The sequence shown here is derived from an EMBL/GenBank/DDBJ whole genome shotgun (WGS) entry which is preliminary data.</text>
</comment>
<dbReference type="SUPFAM" id="SSF47370">
    <property type="entry name" value="Bromodomain"/>
    <property type="match status" value="6"/>
</dbReference>
<dbReference type="PROSITE" id="PS50118">
    <property type="entry name" value="HMG_BOX_2"/>
    <property type="match status" value="1"/>
</dbReference>
<dbReference type="GO" id="GO:0006338">
    <property type="term" value="P:chromatin remodeling"/>
    <property type="evidence" value="ECO:0007669"/>
    <property type="project" value="InterPro"/>
</dbReference>
<feature type="region of interest" description="Disordered" evidence="10">
    <location>
        <begin position="392"/>
        <end position="425"/>
    </location>
</feature>
<feature type="compositionally biased region" description="Low complexity" evidence="10">
    <location>
        <begin position="1420"/>
        <end position="1439"/>
    </location>
</feature>
<dbReference type="SUPFAM" id="SSF47095">
    <property type="entry name" value="HMG-box"/>
    <property type="match status" value="1"/>
</dbReference>
<feature type="domain" description="Bromo" evidence="11">
    <location>
        <begin position="306"/>
        <end position="376"/>
    </location>
</feature>
<keyword evidence="9" id="KW-0238">DNA-binding</keyword>
<feature type="domain" description="Bromo" evidence="11">
    <location>
        <begin position="1"/>
        <end position="48"/>
    </location>
</feature>
<dbReference type="Gene3D" id="1.20.920.10">
    <property type="entry name" value="Bromodomain-like"/>
    <property type="match status" value="6"/>
</dbReference>
<dbReference type="Pfam" id="PF00505">
    <property type="entry name" value="HMG_box"/>
    <property type="match status" value="1"/>
</dbReference>
<evidence type="ECO:0000259" key="12">
    <source>
        <dbReference type="PROSITE" id="PS50118"/>
    </source>
</evidence>
<feature type="DNA-binding region" description="HMG box" evidence="9">
    <location>
        <begin position="1350"/>
        <end position="1405"/>
    </location>
</feature>
<feature type="compositionally biased region" description="Acidic residues" evidence="10">
    <location>
        <begin position="394"/>
        <end position="409"/>
    </location>
</feature>
<dbReference type="InterPro" id="IPR037382">
    <property type="entry name" value="Rsc/polybromo"/>
</dbReference>
<evidence type="ECO:0000259" key="13">
    <source>
        <dbReference type="PROSITE" id="PS51038"/>
    </source>
</evidence>
<accession>A0A8J4Y1A3</accession>
<evidence type="ECO:0000256" key="5">
    <source>
        <dbReference type="ARBA" id="ARBA00023117"/>
    </source>
</evidence>
<sequence>MIKSPIDMLKIQQKIKTDVYNELEEFCKDVQLLVDNAKLYYAKSTDENKDACELWEIFLAAKERAPDEINKEKLRQQQMDEEERQGKRQRGKVPKGGLSVSAPMILEEDSEPMTMEDAIEELFGAVMTAMDPEGRLYSYDFRLLPSKLKYPEYYQLIDHPIDLKMVAQRIQAKQYKTVDDLEDDLAVLFINAGTFNEPGSRIFKDARTLRKLVQLRKGDLLQILNTKKSVRLRSKRCASNKPWSSLVAELEEGAKLPLPEEDNNGGTEMPLGTTHDDEESDEDVDPDNPQWQLFLAAKNLTVPSDPNYQLVEPFKRLPNRRWHADYYVEIKNPISMSQIRKKILKGEYRYISEMVEDFNLMFDNAQQYNRPDSRIYRDAIKLQKYVQNKAEEVQAIDDEDSDSFSDDDDSHSQSHSHGRKRVARHARPLTFKRRAKILFNTLMDYMTEDGRQPIVAFIEKPAKRDYPDYYEVTNQPIDMETIETKIKGERYNTEEELIADFRLMFHNCQRYNEEGSVIHSDATTLERVRPGEGEGVAWGEGEAWVGGGGLGREYYEEGSVIHTDATTLERVRPGEGEGLAWGEGEAWVGGGGGLGREYYEEGSVIHTDATTLERVLNEKIRELNQGNNSVVKPKPIKKAKLPVYAINAKHIKGMYSGVRDFRDSEGRQLSEVFVKLPSKTLYPDYYEVIKHPIDLERVLHKWKNAMYFSLDDMMADLTLMFQNACRYNEPDSQIYRDALTLQRHALEALLTLRLPPQKRLELCSQDDGVPNVTVLVQELFMSLFISVYNHEEEDGRYTAESFCELPDYDEVEGKKTRALSYDIMKRRLDKGLYARLDHFQEDLFSVFERARRCSKLDSRTYLDAITLQTEYMRIRDDLCNNGQTLKSKALAFTEMELSSQLETSRGQRQQDTEPEGEDEDSKPPPQPTDGTNNSSLSHNEVQYFVGDFVFLSPPDKNCEYPILHIERLWTNSEGRQMVYGCNYYRPAETFHLPSRKFFEQEVFKTEQHHAYPVTEVIGKCYILPLVDYVKMAPENVEEKDVFVCESRYNSRNRFFKKIKSFPFNIGDRVKLVERAEALEIKRVDSIFKERIERHKEELAELEEETKVIRRPLPNVARVQVDGASGNTYYEQYNISPGPVKIGDYVYVKGREPGKKSIRQISQLWVTPEGTAYFVGTVFKYASQTNPGGEALSYRQEVYLTAGVETLPVSDITGRGMVMDKKDYCAFRLTEIHESDVYVCESFLDEMNQRVSPLQTGLRKYKLSNLVNPDETYHFKKPININKCDPTVTAIKKQPLPYESSPLTPRMDLDFDDSMDGPPPSVASVDSGIITGTPKAIKKAPTGKQFQQMTGKKQMTGYILFSAEIRKTITLKNPQANFGEISRLVGIEWKRLTETDRKLYEDRAHQLNLESAERALSGNGPDSPQASQTPQQPSSQDLPLPNNPDVVFECMWESCDHMFEDLADLSDHLLLEATGHVFKVTQEFECRWRGCSRHKKSSLAPFPMVTRLARHVREVHIMKNTGRIIQHHDRSRNFSGSTRRSLLSLQNTGTSSSIYTTSSSQHALLQGLQARGITLPSGVVVKYPGMTTAGHHSLLAAGGINGSATPTKTLEPIFVAPPPKTQRLLHSEAYIKYIENLDKPFISNWEKHLMATHENTVINDSGRLPAQWLANGPGSHGTVVNALWALREYMMKDSLGIAKIL</sequence>
<dbReference type="PANTHER" id="PTHR16062:SF19">
    <property type="entry name" value="PROTEIN POLYBROMO-1"/>
    <property type="match status" value="1"/>
</dbReference>
<feature type="domain" description="Bromo" evidence="11">
    <location>
        <begin position="665"/>
        <end position="735"/>
    </location>
</feature>
<evidence type="ECO:0000313" key="15">
    <source>
        <dbReference type="Proteomes" id="UP000770661"/>
    </source>
</evidence>
<dbReference type="InterPro" id="IPR001487">
    <property type="entry name" value="Bromodomain"/>
</dbReference>
<dbReference type="Proteomes" id="UP000770661">
    <property type="component" value="Unassembled WGS sequence"/>
</dbReference>
<feature type="region of interest" description="Disordered" evidence="10">
    <location>
        <begin position="254"/>
        <end position="286"/>
    </location>
</feature>
<dbReference type="Gene3D" id="1.10.30.10">
    <property type="entry name" value="High mobility group box domain"/>
    <property type="match status" value="1"/>
</dbReference>